<dbReference type="InterPro" id="IPR012132">
    <property type="entry name" value="GMC_OxRdtase"/>
</dbReference>
<organism evidence="7">
    <name type="scientific">hydrothermal vent metagenome</name>
    <dbReference type="NCBI Taxonomy" id="652676"/>
    <lineage>
        <taxon>unclassified sequences</taxon>
        <taxon>metagenomes</taxon>
        <taxon>ecological metagenomes</taxon>
    </lineage>
</organism>
<dbReference type="PANTHER" id="PTHR11552:SF147">
    <property type="entry name" value="CHOLINE DEHYDROGENASE, MITOCHONDRIAL"/>
    <property type="match status" value="1"/>
</dbReference>
<comment type="cofactor">
    <cofactor evidence="1">
        <name>FAD</name>
        <dbReference type="ChEBI" id="CHEBI:57692"/>
    </cofactor>
</comment>
<dbReference type="GO" id="GO:0050660">
    <property type="term" value="F:flavin adenine dinucleotide binding"/>
    <property type="evidence" value="ECO:0007669"/>
    <property type="project" value="InterPro"/>
</dbReference>
<dbReference type="PROSITE" id="PS00623">
    <property type="entry name" value="GMC_OXRED_1"/>
    <property type="match status" value="1"/>
</dbReference>
<keyword evidence="7" id="KW-0560">Oxidoreductase</keyword>
<dbReference type="SUPFAM" id="SSF51905">
    <property type="entry name" value="FAD/NAD(P)-binding domain"/>
    <property type="match status" value="1"/>
</dbReference>
<dbReference type="PANTHER" id="PTHR11552">
    <property type="entry name" value="GLUCOSE-METHANOL-CHOLINE GMC OXIDOREDUCTASE"/>
    <property type="match status" value="1"/>
</dbReference>
<dbReference type="PIRSF" id="PIRSF000137">
    <property type="entry name" value="Alcohol_oxidase"/>
    <property type="match status" value="1"/>
</dbReference>
<dbReference type="GO" id="GO:0008812">
    <property type="term" value="F:choline dehydrogenase activity"/>
    <property type="evidence" value="ECO:0007669"/>
    <property type="project" value="UniProtKB-EC"/>
</dbReference>
<sequence length="509" mass="55428">MKYDVIVVGGGSAGSVVAARMAEDPDTTVLLLEAGTDYPDLANLPEDIQNGHTRTAEDERSEHNWALRGTITEEQGEIHVAQGKVIGGGGSINGQVFLRGIPQDFDDWASWGNEEWSYTKVLPYFRKAETDLDIKDDFHGTDGPLPISRKVGETWPVIQSAFHTACLQNGFDTTDDMNGVEPTGVGVVPMNNQKGVRMSTAITHLAPMRHHLNLTIRGNVFARKILIENRQVTGVEVESGGEVFTVESNKVVLSAGALKSPHILMLSGIGPKDQLDEYGIDVLQNTPGVGANLRNHPISPISFRVKEGIKLQPDASGVRIALRYTAKGSDDSNDMMMTTSSLFSPYTGEMLPDRIGRISCVIELPAGAGFVRLNSADPAVQPKFDYRYFSHPEDMRRMRDGIRLAVKMLETDAYKDVSDGRVTPTEGILTDDDALDLWIRQTVGSARHVSGTCKIGPDSDPMAVVDQQCRVKGFQGLWIADSSVMPQVPRANANATAIMIGERVAEWAA</sequence>
<dbReference type="PROSITE" id="PS00624">
    <property type="entry name" value="GMC_OXRED_2"/>
    <property type="match status" value="1"/>
</dbReference>
<feature type="domain" description="Glucose-methanol-choline oxidoreductase N-terminal" evidence="6">
    <location>
        <begin position="256"/>
        <end position="270"/>
    </location>
</feature>
<dbReference type="InterPro" id="IPR007867">
    <property type="entry name" value="GMC_OxRtase_C"/>
</dbReference>
<keyword evidence="4" id="KW-0274">FAD</keyword>
<evidence type="ECO:0000256" key="3">
    <source>
        <dbReference type="ARBA" id="ARBA00022630"/>
    </source>
</evidence>
<evidence type="ECO:0000259" key="6">
    <source>
        <dbReference type="PROSITE" id="PS00624"/>
    </source>
</evidence>
<dbReference type="EC" id="1.1.99.1" evidence="7"/>
<reference evidence="7" key="1">
    <citation type="submission" date="2015-10" db="EMBL/GenBank/DDBJ databases">
        <authorList>
            <person name="Gilbert D.G."/>
        </authorList>
    </citation>
    <scope>NUCLEOTIDE SEQUENCE</scope>
</reference>
<comment type="similarity">
    <text evidence="2">Belongs to the GMC oxidoreductase family.</text>
</comment>
<evidence type="ECO:0000313" key="7">
    <source>
        <dbReference type="EMBL" id="CUV02198.1"/>
    </source>
</evidence>
<dbReference type="AlphaFoldDB" id="A0A160V8R8"/>
<dbReference type="NCBIfam" id="TIGR03970">
    <property type="entry name" value="Rv0697"/>
    <property type="match status" value="1"/>
</dbReference>
<name>A0A160V8R8_9ZZZZ</name>
<dbReference type="EMBL" id="FAXA01000201">
    <property type="protein sequence ID" value="CUV02198.1"/>
    <property type="molecule type" value="Genomic_DNA"/>
</dbReference>
<dbReference type="Gene3D" id="3.50.50.60">
    <property type="entry name" value="FAD/NAD(P)-binding domain"/>
    <property type="match status" value="1"/>
</dbReference>
<dbReference type="Gene3D" id="3.30.410.40">
    <property type="match status" value="1"/>
</dbReference>
<protein>
    <submittedName>
        <fullName evidence="7">Choline dehydrogenase</fullName>
        <ecNumber evidence="7">1.1.99.1</ecNumber>
    </submittedName>
</protein>
<gene>
    <name evidence="7" type="ORF">MGWOODY_Clf1611</name>
</gene>
<evidence type="ECO:0000256" key="4">
    <source>
        <dbReference type="ARBA" id="ARBA00022827"/>
    </source>
</evidence>
<proteinExistence type="inferred from homology"/>
<feature type="domain" description="Glucose-methanol-choline oxidoreductase N-terminal" evidence="5">
    <location>
        <begin position="83"/>
        <end position="106"/>
    </location>
</feature>
<dbReference type="Pfam" id="PF00732">
    <property type="entry name" value="GMC_oxred_N"/>
    <property type="match status" value="1"/>
</dbReference>
<dbReference type="InterPro" id="IPR036188">
    <property type="entry name" value="FAD/NAD-bd_sf"/>
</dbReference>
<evidence type="ECO:0000256" key="1">
    <source>
        <dbReference type="ARBA" id="ARBA00001974"/>
    </source>
</evidence>
<evidence type="ECO:0000259" key="5">
    <source>
        <dbReference type="PROSITE" id="PS00623"/>
    </source>
</evidence>
<dbReference type="InterPro" id="IPR023978">
    <property type="entry name" value="GMC_oxidoreductase_bact"/>
</dbReference>
<keyword evidence="3" id="KW-0285">Flavoprotein</keyword>
<accession>A0A160V8R8</accession>
<dbReference type="Pfam" id="PF05199">
    <property type="entry name" value="GMC_oxred_C"/>
    <property type="match status" value="1"/>
</dbReference>
<dbReference type="SUPFAM" id="SSF54373">
    <property type="entry name" value="FAD-linked reductases, C-terminal domain"/>
    <property type="match status" value="1"/>
</dbReference>
<evidence type="ECO:0000256" key="2">
    <source>
        <dbReference type="ARBA" id="ARBA00010790"/>
    </source>
</evidence>
<dbReference type="InterPro" id="IPR000172">
    <property type="entry name" value="GMC_OxRdtase_N"/>
</dbReference>